<dbReference type="GO" id="GO:0006261">
    <property type="term" value="P:DNA-templated DNA replication"/>
    <property type="evidence" value="ECO:0007669"/>
    <property type="project" value="TreeGrafter"/>
</dbReference>
<dbReference type="GO" id="GO:0039693">
    <property type="term" value="P:viral DNA genome replication"/>
    <property type="evidence" value="ECO:0007669"/>
    <property type="project" value="UniProtKB-KW"/>
</dbReference>
<sequence length="1065" mass="124808">MSRASELELWEKMHFKKKLKPTLTTPENLPEQDKVCITFLNWNIIRDGWGKPSYMAGKSRTQSGEIIWFKTFLPCCYLMYTSDADELEGTYEQRFDIGQFTILDNTYAKGINCAFNFKKKNTNKELSLLVCTKPNINLHCLTEKSYTGLQWFFVFNKINPAGSYSFNKSDPRIREESPNVWKSDLMDFPFEPIPYFCPPLMILSFDLECYTVGQFSPQTQPITHCAITLDKITKSRKFCLVDTKSIPDWSNKIKLRSDSVWCNDQSEFYSVYKKKPDIKYFYMVEKQLLLVIKGFLESDQIDYVLTYNGHCMDIPYVNKRLEVYGIPLIHTKIPSTDTETPLVFKKSKSSNLLSTERCDIYSANGTLFFDLHNFVKKEEIGLNSYSLEALSKKNFNGYGTLVKKGTDHWTWEFRSTKNKSLYFLTKLLESAGFINLDNYCLPICNKVITETVLSFQTPYLPLHINLETEQYFEFGKDDVEIDKIYINYNMKIAEEIAPYCQHDSNLCLFLWEKYNIKYKINAASFLYKLSQDKVLFWYATTTSKGPILEYYMKSKKLYLERCVVQKTKYQGATVFEPDEKIISAPVLVFDYNSLYPNSCIFGNLSPETLVCHVYITDSVKLIWCMKKLKEIYTWPDYIVVNCGSVTGKYISEILVYDRREIGIIPSLLKEFISLRKDYKKKMKTCPDDYFLYDNLQLVTKLSANSIYGLLGTNEFVLKSIHSAKACTSIGRDMLQYLDDVFKSSEFKEDGLYLTNPIMQIWKNEPLKRFYPSQTKLTQCKIKRVYGDTDSIFTKLLFDTTGNVLTMASKIGKFFEDTINKEILFDQFVVEFEYILINVIMFSKKKYYGEKYNSDYKENDQPEISGKGYKKRDMCDYYLDLSKQVDIKIKTLIKQNPDVNVLRRHVVQFLLAEFKALLTGKETKVENNKFYFTRRYGADTEKGENPNSKLIKEWNKSNPNKTVMIGERYYYTYVCDRELNWQTNVKNKRMYEYILENSQEKIPSNMRIFYEIILSRVCDRVFKSFDSDQAFIKGFSSKLFGTKSKLYNMAQVENWSDSTMEILLNN</sequence>
<evidence type="ECO:0000256" key="9">
    <source>
        <dbReference type="ARBA" id="ARBA00023125"/>
    </source>
</evidence>
<dbReference type="PROSITE" id="PS00116">
    <property type="entry name" value="DNA_POLYMERASE_B"/>
    <property type="match status" value="1"/>
</dbReference>
<keyword evidence="9 11" id="KW-0238">DNA-binding</keyword>
<evidence type="ECO:0000256" key="2">
    <source>
        <dbReference type="ARBA" id="ARBA00012417"/>
    </source>
</evidence>
<dbReference type="Proteomes" id="UP000105007">
    <property type="component" value="Segment"/>
</dbReference>
<dbReference type="SUPFAM" id="SSF53098">
    <property type="entry name" value="Ribonuclease H-like"/>
    <property type="match status" value="1"/>
</dbReference>
<keyword evidence="4 11" id="KW-0808">Transferase</keyword>
<dbReference type="EMBL" id="KT159937">
    <property type="protein sequence ID" value="AKR04200.1"/>
    <property type="molecule type" value="Genomic_DNA"/>
</dbReference>
<dbReference type="InterPro" id="IPR043502">
    <property type="entry name" value="DNA/RNA_pol_sf"/>
</dbReference>
<dbReference type="EC" id="2.7.7.7" evidence="2 11"/>
<dbReference type="KEGG" id="vg:25392243"/>
<evidence type="ECO:0000256" key="8">
    <source>
        <dbReference type="ARBA" id="ARBA00023109"/>
    </source>
</evidence>
<dbReference type="SMART" id="SM00486">
    <property type="entry name" value="POLBc"/>
    <property type="match status" value="1"/>
</dbReference>
<keyword evidence="7 11" id="KW-0239">DNA-directed DNA polymerase</keyword>
<accession>A0A0H4Y121</accession>
<feature type="domain" description="DNA-directed DNA polymerase family B viral insert" evidence="14">
    <location>
        <begin position="391"/>
        <end position="516"/>
    </location>
</feature>
<dbReference type="Pfam" id="PF08408">
    <property type="entry name" value="DNA_pol_B_3"/>
    <property type="match status" value="1"/>
</dbReference>
<dbReference type="InterPro" id="IPR012337">
    <property type="entry name" value="RNaseH-like_sf"/>
</dbReference>
<keyword evidence="8" id="KW-1194">Viral DNA replication</keyword>
<dbReference type="Pfam" id="PF03104">
    <property type="entry name" value="DNA_pol_B_exo1"/>
    <property type="match status" value="1"/>
</dbReference>
<gene>
    <name evidence="15" type="ORF">SGPV076</name>
</gene>
<dbReference type="PANTHER" id="PTHR10322:SF23">
    <property type="entry name" value="DNA POLYMERASE DELTA CATALYTIC SUBUNIT"/>
    <property type="match status" value="1"/>
</dbReference>
<dbReference type="InterPro" id="IPR006134">
    <property type="entry name" value="DNA-dir_DNA_pol_B_multi_dom"/>
</dbReference>
<dbReference type="InterPro" id="IPR036397">
    <property type="entry name" value="RNaseH_sf"/>
</dbReference>
<dbReference type="InterPro" id="IPR006172">
    <property type="entry name" value="DNA-dir_DNA_pol_B"/>
</dbReference>
<proteinExistence type="inferred from homology"/>
<keyword evidence="16" id="KW-1185">Reference proteome</keyword>
<dbReference type="InterPro" id="IPR013617">
    <property type="entry name" value="DNA-dir_DNA_pol_B_vir_insert"/>
</dbReference>
<dbReference type="GO" id="GO:0003887">
    <property type="term" value="F:DNA-directed DNA polymerase activity"/>
    <property type="evidence" value="ECO:0007669"/>
    <property type="project" value="UniProtKB-KW"/>
</dbReference>
<evidence type="ECO:0000256" key="5">
    <source>
        <dbReference type="ARBA" id="ARBA00022695"/>
    </source>
</evidence>
<evidence type="ECO:0000256" key="11">
    <source>
        <dbReference type="RuleBase" id="RU000442"/>
    </source>
</evidence>
<comment type="catalytic activity">
    <reaction evidence="10 11">
        <text>DNA(n) + a 2'-deoxyribonucleoside 5'-triphosphate = DNA(n+1) + diphosphate</text>
        <dbReference type="Rhea" id="RHEA:22508"/>
        <dbReference type="Rhea" id="RHEA-COMP:17339"/>
        <dbReference type="Rhea" id="RHEA-COMP:17340"/>
        <dbReference type="ChEBI" id="CHEBI:33019"/>
        <dbReference type="ChEBI" id="CHEBI:61560"/>
        <dbReference type="ChEBI" id="CHEBI:173112"/>
        <dbReference type="EC" id="2.7.7.7"/>
    </reaction>
</comment>
<evidence type="ECO:0000259" key="13">
    <source>
        <dbReference type="Pfam" id="PF03104"/>
    </source>
</evidence>
<evidence type="ECO:0000313" key="16">
    <source>
        <dbReference type="Proteomes" id="UP000105007"/>
    </source>
</evidence>
<organism evidence="15 16">
    <name type="scientific">Salmon gill poxvirus</name>
    <dbReference type="NCBI Taxonomy" id="1680908"/>
    <lineage>
        <taxon>Viruses</taxon>
        <taxon>Varidnaviria</taxon>
        <taxon>Bamfordvirae</taxon>
        <taxon>Nucleocytoviricota</taxon>
        <taxon>Pokkesviricetes</taxon>
        <taxon>Chitovirales</taxon>
        <taxon>Poxviridae</taxon>
        <taxon>Chordopoxvirinae</taxon>
        <taxon>Salmonpoxvirus</taxon>
        <taxon>Salmonpoxvirus gillpox</taxon>
        <taxon>Salmon gillpox virus</taxon>
    </lineage>
</organism>
<dbReference type="SUPFAM" id="SSF56672">
    <property type="entry name" value="DNA/RNA polymerases"/>
    <property type="match status" value="1"/>
</dbReference>
<evidence type="ECO:0000256" key="10">
    <source>
        <dbReference type="ARBA" id="ARBA00049244"/>
    </source>
</evidence>
<evidence type="ECO:0000259" key="14">
    <source>
        <dbReference type="Pfam" id="PF08408"/>
    </source>
</evidence>
<dbReference type="PRINTS" id="PR00106">
    <property type="entry name" value="DNAPOLB"/>
</dbReference>
<dbReference type="GO" id="GO:0000166">
    <property type="term" value="F:nucleotide binding"/>
    <property type="evidence" value="ECO:0007669"/>
    <property type="project" value="InterPro"/>
</dbReference>
<dbReference type="Gene3D" id="3.90.1600.10">
    <property type="entry name" value="Palm domain of DNA polymerase"/>
    <property type="match status" value="1"/>
</dbReference>
<keyword evidence="5 11" id="KW-0548">Nucleotidyltransferase</keyword>
<evidence type="ECO:0000313" key="15">
    <source>
        <dbReference type="EMBL" id="AKR04200.1"/>
    </source>
</evidence>
<feature type="domain" description="DNA-directed DNA polymerase family B exonuclease" evidence="13">
    <location>
        <begin position="148"/>
        <end position="389"/>
    </location>
</feature>
<dbReference type="InterPro" id="IPR023211">
    <property type="entry name" value="DNA_pol_palm_dom_sf"/>
</dbReference>
<dbReference type="Gene3D" id="3.30.420.10">
    <property type="entry name" value="Ribonuclease H-like superfamily/Ribonuclease H"/>
    <property type="match status" value="1"/>
</dbReference>
<keyword evidence="6 11" id="KW-0235">DNA replication</keyword>
<dbReference type="GO" id="GO:0003677">
    <property type="term" value="F:DNA binding"/>
    <property type="evidence" value="ECO:0007669"/>
    <property type="project" value="UniProtKB-KW"/>
</dbReference>
<comment type="similarity">
    <text evidence="1 11">Belongs to the DNA polymerase type-B family.</text>
</comment>
<evidence type="ECO:0000256" key="1">
    <source>
        <dbReference type="ARBA" id="ARBA00005755"/>
    </source>
</evidence>
<name>A0A0H4Y121_9POXV</name>
<dbReference type="OrthoDB" id="165at10239"/>
<evidence type="ECO:0000256" key="3">
    <source>
        <dbReference type="ARBA" id="ARBA00015749"/>
    </source>
</evidence>
<evidence type="ECO:0000259" key="12">
    <source>
        <dbReference type="Pfam" id="PF00136"/>
    </source>
</evidence>
<protein>
    <recommendedName>
        <fullName evidence="3 11">DNA polymerase</fullName>
        <ecNumber evidence="2 11">2.7.7.7</ecNumber>
    </recommendedName>
</protein>
<reference evidence="15 16" key="1">
    <citation type="journal article" date="2015" name="J. Virol.">
        <title>Salmon gill poxvirus, the deepest representative of the Chordopoxvirinae.</title>
        <authorList>
            <person name="Gjessing M.C."/>
            <person name="Yutin N."/>
            <person name="Tengs T."/>
            <person name="Senkevich T."/>
            <person name="Koonin E.V."/>
            <person name="Ronning H.P."/>
            <person name="Alarson M."/>
            <person name="Ylving S."/>
            <person name="Lie K.-I."/>
            <person name="Saure B."/>
            <person name="Tran L."/>
            <person name="Moss B."/>
            <person name="Dale O.B."/>
        </authorList>
    </citation>
    <scope>NUCLEOTIDE SEQUENCE [LARGE SCALE GENOMIC DNA]</scope>
    <source>
        <strain evidence="15">2012-04-F277-L3G</strain>
    </source>
</reference>
<dbReference type="GeneID" id="25392243"/>
<dbReference type="RefSeq" id="YP_009162448.1">
    <property type="nucleotide sequence ID" value="NC_027707.1"/>
</dbReference>
<evidence type="ECO:0000256" key="4">
    <source>
        <dbReference type="ARBA" id="ARBA00022679"/>
    </source>
</evidence>
<evidence type="ECO:0000256" key="7">
    <source>
        <dbReference type="ARBA" id="ARBA00022932"/>
    </source>
</evidence>
<dbReference type="Gene3D" id="1.10.287.690">
    <property type="entry name" value="Helix hairpin bin"/>
    <property type="match status" value="1"/>
</dbReference>
<dbReference type="Pfam" id="PF00136">
    <property type="entry name" value="DNA_pol_B"/>
    <property type="match status" value="1"/>
</dbReference>
<dbReference type="PANTHER" id="PTHR10322">
    <property type="entry name" value="DNA POLYMERASE CATALYTIC SUBUNIT"/>
    <property type="match status" value="1"/>
</dbReference>
<feature type="domain" description="DNA-directed DNA polymerase family B multifunctional" evidence="12">
    <location>
        <begin position="533"/>
        <end position="1024"/>
    </location>
</feature>
<dbReference type="InterPro" id="IPR017964">
    <property type="entry name" value="DNA-dir_DNA_pol_B_CS"/>
</dbReference>
<dbReference type="InterPro" id="IPR006133">
    <property type="entry name" value="DNA-dir_DNA_pol_B_exonuc"/>
</dbReference>
<dbReference type="InterPro" id="IPR050240">
    <property type="entry name" value="DNA_pol_type-B"/>
</dbReference>
<evidence type="ECO:0000256" key="6">
    <source>
        <dbReference type="ARBA" id="ARBA00022705"/>
    </source>
</evidence>